<feature type="region of interest" description="Disordered" evidence="1">
    <location>
        <begin position="1151"/>
        <end position="1185"/>
    </location>
</feature>
<proteinExistence type="predicted"/>
<feature type="transmembrane region" description="Helical" evidence="2">
    <location>
        <begin position="677"/>
        <end position="698"/>
    </location>
</feature>
<evidence type="ECO:0000313" key="5">
    <source>
        <dbReference type="EMBL" id="EIE20591.1"/>
    </source>
</evidence>
<dbReference type="GO" id="GO:0071260">
    <property type="term" value="P:cellular response to mechanical stimulus"/>
    <property type="evidence" value="ECO:0007669"/>
    <property type="project" value="TreeGrafter"/>
</dbReference>
<feature type="transmembrane region" description="Helical" evidence="2">
    <location>
        <begin position="2241"/>
        <end position="2260"/>
    </location>
</feature>
<feature type="compositionally biased region" description="Low complexity" evidence="1">
    <location>
        <begin position="247"/>
        <end position="258"/>
    </location>
</feature>
<sequence length="2782" mass="304283">MQSDEDEQEESTRATPQNARPSYAFIAVFSILLVAFTNPSLTAISTLLLIVQAAVQLLFFIGNDAWASDLRTKEILELVGCPKALSGLDLFLDLFPPLFALVAASAEVNAARGAVTGQQMGLTMPRLRQSMASLANLDSTGSQVYYALMWAAGAHISVLYLWQITILRASVLQSPAMWLGLFVISDSSPLYDLIPQVVQLAALHILFAALGFYYNNMKQRVGDDSIDLRQDGGAYISVSNGSPAQTPGAGESSGPSGPFNVRRGALPGIRPTTSLEEFFGDTDLLELTSQIELAKQLREGRGAHNPSNGARYSEEGFTEEPGHAGHGGRPGIGTLIDILLPLAAGATVHAIEKMTSFPSIPAVALCLFSLVEPSCLSTDAWGRHAFMAASRPLAALFVLWHLSVYVATSIGSLAALPDLVRSIGAYVLASPPPLFLPLGAQLMTAITLLGLARSSAIHAQHKRRNFNREAELGIGTSQEPLLGQTRSAPQRMQSLQGNSAAAAGSFGAVLPRRLGRRSSFREEVSGRSPRDNSLNNDTVLDIREAGPSSVADSQETFDYEMDAGSAWAVLGLSTVHASFYLGLLLLPVGLFVVGVSEYNLLHAGYLVQLMAYLLTTTARLEPSIDSAIIVAAQHNILRAYASLHLALMSVAIVSSLPAMGNHLHKLVPQDWLQSLGLWSPSVGHSIVPVLCLLLLATVHRSLGNWLHLQSAMGVQLSLRRGSDHAVQGAMGFPSALLWSSRGFISFGSLIIALQGYVFLLLRSNPSLLGLGYLGLCIAIFLNPPLRGEFEERDEMGRVVEGPGSTVTKIYRGCWSAAGHHHFITMKGGRPSRWLPLSLLAFFAAVEFATQYLFIATNFAEITGIPDAALHFIEDVVGINTEHKGLSVRLLRSASLLGMMHLYRFGFVVGVLQAQHERGSLSPAEQEQRNLQAQRGIFALVARFFILHSSKIVALMLFWAAMQRPGGFGWVLTVGLVLLSPVLGGPKATEGSRWLLMHLSTLAAILVTATWMLTQYAMQVGWICDRAGPPDGLPARVVGYLGLLSCSSGESLEALLRVKCLVLIAITLKRRSLRWHKHLPEAVKRAGAPSSQCCLFWTPSDAELAEDSASHSLWTRVRNSALGRSVRLAVKDLVKQMQDGSQRILQAMDWPATAAGSGRRSPVDREGSFSPAQPRQSKQSPEVRESSEEASRSLLWRILDVNRWMRQLHKVRLALQDWAERFWQDWGMDVTMGALLLAAFFSINILSLVYLAMIAIGMAVPSQPRRLIWRFCALPLLAILLIAQYSDWLGYGHVDPAALWALFLSFATSVVQEGLLTAPSSSMASGSQLGQRSGGASWQHSNVWAPMEYEAMATWSWIDWMRFMFYRHYTDVVLVAVVALCTLENDVIHAAYLAIALLLFRRRDVLRTERQALFRWLPLYNFAVMLLTLLYQSPFEDIWGHSLGPSLGCNVAHVLGLYKMSGARGAAFSLTYRGALADMMLWAIFRLQTRVFSSNTYDRVMRIVAREQAEELRSREARRLQQQSEQAAAALEHSGLRKLRAMRLAQLKASFTASPSSFDHEHSGWVDAMKGLLGDTAQGKGKASQQKDDTDRPRNLLRENAEQYSGRPQSGAPRKSFDWLALLRMRWRRDDKESIVCYFLFMALYVSDFSGLALVFPVIMLVFTESILIAQYVYQIPSRLHCSAVTARVRALAEEAGLHGNALRGVPIFCVYLATLMHTYSLARQKVPARELLQRRRSSITSPRGPVDVQSAQPGEESADVEAGRQGRGAGLHTRRSALGAHPAGWTQGEPQLSDATGLVIRKWLLRLWRAAVGAVLHVWEFLRRICSSAERPLHFLKVQISVQPGQKEYFEAAAGQEALVGTVQDILDMYRDHDIAAEFRQREMRRREVSPEQTAPPASAHLETDAGWFDAPRSGSAQLVEDEPGPSAGPKQPAWLHSENINLATIGPLKVVMNEMLDESLPERVSALLEVIPLRSTPANTWGLSSVEGSPIRSLKPAKHAGLTLLRHKAAAQRQALCQPSTDWPSGAPSASQQSCGAQPRQFPPPLEVTEGADSDSESGVEERTTGTASRLASFPLPDSPDIDGPGAGRYSEDSVAASANWAGQKSGSREWPRSGFDEGAATENGGSGGSGQSGGQRGAFGGAARGLTGGFTPGTLAIEDVEWHGRIEQDWYAATALVDLLSFIYVAVFYQAVVTSARTLADITDERVVPVDYLGVLMLLFLLLVLDRLFYTLGLHLGKALLLWTQMVLFYWYTMVLFWSPATSTGAKLHLRVLMAIKSLSFTFSALQLRNGYPPPASYRGGRGRHAFVFARHVNNFGTMAFHVFQVIPFLYELRELLDWSCTATSLTLFDWLKLEDISISLFFVTVSRQNRQRHRLGERQPRYIKFFQGTLLFLGLLLLLWVPLLVFSSGNPTYQVPEVLSFSFNATLGTAVGAAAAAGQQGPRESVSFPLFSAGERRSQAPWAGSGSLPPSMQEAYTPSQVQLLCAAEDSDRFWRVTPPARQSLERMLGESDAELALSWAIVRNAPLESKHGGPLCQGTRQIALAGGSRDAILDVLQGRGTCAALESTAFPNGTEVTNATQPGARGSRGLYGLFWQLRGGECSVRTDFGLQDTSPGSALGQSLACDLGIQGGNITKGEEVWWRLNCTVIDAHERPVNSTGMGLSSCADSMADGPRVVAVLERVQGGIIGQTLSSFGITGLYITFVFGIGRFLRFSTQNARMRIQYEDLPTTQRLVALCQDIYIARAEGELELEEELYWALVNIYRSPAVMFELTKRKVA</sequence>
<organism evidence="5 6">
    <name type="scientific">Coccomyxa subellipsoidea (strain C-169)</name>
    <name type="common">Green microalga</name>
    <dbReference type="NCBI Taxonomy" id="574566"/>
    <lineage>
        <taxon>Eukaryota</taxon>
        <taxon>Viridiplantae</taxon>
        <taxon>Chlorophyta</taxon>
        <taxon>core chlorophytes</taxon>
        <taxon>Trebouxiophyceae</taxon>
        <taxon>Trebouxiophyceae incertae sedis</taxon>
        <taxon>Coccomyxaceae</taxon>
        <taxon>Coccomyxa</taxon>
        <taxon>Coccomyxa subellipsoidea</taxon>
    </lineage>
</organism>
<feature type="transmembrane region" description="Helical" evidence="2">
    <location>
        <begin position="833"/>
        <end position="853"/>
    </location>
</feature>
<feature type="region of interest" description="Disordered" evidence="1">
    <location>
        <begin position="2016"/>
        <end position="2140"/>
    </location>
</feature>
<feature type="compositionally biased region" description="Acidic residues" evidence="1">
    <location>
        <begin position="2051"/>
        <end position="2060"/>
    </location>
</feature>
<feature type="transmembrane region" description="Helical" evidence="2">
    <location>
        <begin position="2695"/>
        <end position="2715"/>
    </location>
</feature>
<dbReference type="EMBL" id="AGSI01000015">
    <property type="protein sequence ID" value="EIE20591.1"/>
    <property type="molecule type" value="Genomic_DNA"/>
</dbReference>
<dbReference type="InterPro" id="IPR027272">
    <property type="entry name" value="Piezo"/>
</dbReference>
<evidence type="ECO:0000256" key="1">
    <source>
        <dbReference type="SAM" id="MobiDB-lite"/>
    </source>
</evidence>
<dbReference type="GO" id="GO:0008381">
    <property type="term" value="F:mechanosensitive monoatomic ion channel activity"/>
    <property type="evidence" value="ECO:0007669"/>
    <property type="project" value="InterPro"/>
</dbReference>
<feature type="compositionally biased region" description="Polar residues" evidence="1">
    <location>
        <begin position="1169"/>
        <end position="1178"/>
    </location>
</feature>
<keyword evidence="2" id="KW-0472">Membrane</keyword>
<evidence type="ECO:0000256" key="2">
    <source>
        <dbReference type="SAM" id="Phobius"/>
    </source>
</evidence>
<feature type="region of interest" description="Disordered" evidence="1">
    <location>
        <begin position="300"/>
        <end position="326"/>
    </location>
</feature>
<dbReference type="GO" id="GO:0016020">
    <property type="term" value="C:membrane"/>
    <property type="evidence" value="ECO:0007669"/>
    <property type="project" value="InterPro"/>
</dbReference>
<feature type="transmembrane region" description="Helical" evidence="2">
    <location>
        <begin position="767"/>
        <end position="785"/>
    </location>
</feature>
<feature type="transmembrane region" description="Helical" evidence="2">
    <location>
        <begin position="1233"/>
        <end position="1260"/>
    </location>
</feature>
<dbReference type="GO" id="GO:0042391">
    <property type="term" value="P:regulation of membrane potential"/>
    <property type="evidence" value="ECO:0007669"/>
    <property type="project" value="TreeGrafter"/>
</dbReference>
<feature type="transmembrane region" description="Helical" evidence="2">
    <location>
        <begin position="43"/>
        <end position="62"/>
    </location>
</feature>
<name>I0YQC2_COCSC</name>
<feature type="transmembrane region" description="Helical" evidence="2">
    <location>
        <begin position="393"/>
        <end position="414"/>
    </location>
</feature>
<dbReference type="PANTHER" id="PTHR13167:SF25">
    <property type="entry name" value="PIEZO-TYPE MECHANOSENSITIVE ION CHANNEL COMPONENT"/>
    <property type="match status" value="1"/>
</dbReference>
<dbReference type="KEGG" id="csl:COCSUDRAFT_67435"/>
<feature type="domain" description="Piezo THU9 and anchor" evidence="4">
    <location>
        <begin position="2170"/>
        <end position="2410"/>
    </location>
</feature>
<evidence type="ECO:0000259" key="4">
    <source>
        <dbReference type="Pfam" id="PF24874"/>
    </source>
</evidence>
<reference evidence="5 6" key="1">
    <citation type="journal article" date="2012" name="Genome Biol.">
        <title>The genome of the polar eukaryotic microalga coccomyxa subellipsoidea reveals traits of cold adaptation.</title>
        <authorList>
            <person name="Blanc G."/>
            <person name="Agarkova I."/>
            <person name="Grimwood J."/>
            <person name="Kuo A."/>
            <person name="Brueggeman A."/>
            <person name="Dunigan D."/>
            <person name="Gurnon J."/>
            <person name="Ladunga I."/>
            <person name="Lindquist E."/>
            <person name="Lucas S."/>
            <person name="Pangilinan J."/>
            <person name="Proschold T."/>
            <person name="Salamov A."/>
            <person name="Schmutz J."/>
            <person name="Weeks D."/>
            <person name="Yamada T."/>
            <person name="Claverie J.M."/>
            <person name="Grigoriev I."/>
            <person name="Van Etten J."/>
            <person name="Lomsadze A."/>
            <person name="Borodovsky M."/>
        </authorList>
    </citation>
    <scope>NUCLEOTIDE SEQUENCE [LARGE SCALE GENOMIC DNA]</scope>
    <source>
        <strain evidence="5 6">C-169</strain>
    </source>
</reference>
<dbReference type="InterPro" id="IPR056770">
    <property type="entry name" value="Piezo_THU9_anchor"/>
</dbReference>
<dbReference type="GO" id="GO:0050982">
    <property type="term" value="P:detection of mechanical stimulus"/>
    <property type="evidence" value="ECO:0007669"/>
    <property type="project" value="TreeGrafter"/>
</dbReference>
<dbReference type="GeneID" id="17038567"/>
<feature type="transmembrane region" description="Helical" evidence="2">
    <location>
        <begin position="1634"/>
        <end position="1662"/>
    </location>
</feature>
<feature type="transmembrane region" description="Helical" evidence="2">
    <location>
        <begin position="434"/>
        <end position="452"/>
    </location>
</feature>
<dbReference type="RefSeq" id="XP_005645135.1">
    <property type="nucleotide sequence ID" value="XM_005645078.1"/>
</dbReference>
<dbReference type="OrthoDB" id="303066at2759"/>
<feature type="transmembrane region" description="Helical" evidence="2">
    <location>
        <begin position="567"/>
        <end position="592"/>
    </location>
</feature>
<feature type="transmembrane region" description="Helical" evidence="2">
    <location>
        <begin position="935"/>
        <end position="960"/>
    </location>
</feature>
<feature type="transmembrane region" description="Helical" evidence="2">
    <location>
        <begin position="2214"/>
        <end position="2234"/>
    </location>
</feature>
<feature type="transmembrane region" description="Helical" evidence="2">
    <location>
        <begin position="966"/>
        <end position="983"/>
    </location>
</feature>
<evidence type="ECO:0000259" key="3">
    <source>
        <dbReference type="Pfam" id="PF12166"/>
    </source>
</evidence>
<feature type="region of interest" description="Disordered" evidence="1">
    <location>
        <begin position="1882"/>
        <end position="1904"/>
    </location>
</feature>
<keyword evidence="2" id="KW-1133">Transmembrane helix</keyword>
<dbReference type="InterPro" id="IPR031334">
    <property type="entry name" value="Piezo_cap_dom"/>
</dbReference>
<feature type="transmembrane region" description="Helical" evidence="2">
    <location>
        <begin position="144"/>
        <end position="162"/>
    </location>
</feature>
<feature type="transmembrane region" description="Helical" evidence="2">
    <location>
        <begin position="1266"/>
        <end position="1284"/>
    </location>
</feature>
<feature type="region of interest" description="Disordered" evidence="1">
    <location>
        <begin position="1738"/>
        <end position="1766"/>
    </location>
</feature>
<dbReference type="eggNOG" id="KOG1893">
    <property type="taxonomic scope" value="Eukaryota"/>
</dbReference>
<dbReference type="Proteomes" id="UP000007264">
    <property type="component" value="Unassembled WGS sequence"/>
</dbReference>
<keyword evidence="2" id="KW-0812">Transmembrane</keyword>
<feature type="transmembrane region" description="Helical" evidence="2">
    <location>
        <begin position="743"/>
        <end position="761"/>
    </location>
</feature>
<feature type="transmembrane region" description="Helical" evidence="2">
    <location>
        <begin position="2388"/>
        <end position="2409"/>
    </location>
</feature>
<feature type="region of interest" description="Disordered" evidence="1">
    <location>
        <begin position="237"/>
        <end position="266"/>
    </location>
</feature>
<gene>
    <name evidence="5" type="ORF">COCSUDRAFT_67435</name>
</gene>
<dbReference type="Pfam" id="PF12166">
    <property type="entry name" value="Piezo_cap"/>
    <property type="match status" value="1"/>
</dbReference>
<feature type="transmembrane region" description="Helical" evidence="2">
    <location>
        <begin position="636"/>
        <end position="657"/>
    </location>
</feature>
<evidence type="ECO:0000313" key="6">
    <source>
        <dbReference type="Proteomes" id="UP000007264"/>
    </source>
</evidence>
<feature type="compositionally biased region" description="Polar residues" evidence="1">
    <location>
        <begin position="2016"/>
        <end position="2037"/>
    </location>
</feature>
<feature type="transmembrane region" description="Helical" evidence="2">
    <location>
        <begin position="2172"/>
        <end position="2194"/>
    </location>
</feature>
<dbReference type="PANTHER" id="PTHR13167">
    <property type="entry name" value="PIEZO-TYPE MECHANOSENSITIVE ION CHANNEL COMPONENT"/>
    <property type="match status" value="1"/>
</dbReference>
<comment type="caution">
    <text evidence="5">The sequence shown here is derived from an EMBL/GenBank/DDBJ whole genome shotgun (WGS) entry which is preliminary data.</text>
</comment>
<dbReference type="GO" id="GO:0005261">
    <property type="term" value="F:monoatomic cation channel activity"/>
    <property type="evidence" value="ECO:0007669"/>
    <property type="project" value="TreeGrafter"/>
</dbReference>
<feature type="transmembrane region" description="Helical" evidence="2">
    <location>
        <begin position="1411"/>
        <end position="1431"/>
    </location>
</feature>
<feature type="transmembrane region" description="Helical" evidence="2">
    <location>
        <begin position="1371"/>
        <end position="1399"/>
    </location>
</feature>
<feature type="compositionally biased region" description="Gly residues" evidence="1">
    <location>
        <begin position="2126"/>
        <end position="2140"/>
    </location>
</feature>
<protein>
    <submittedName>
        <fullName evidence="5">Uncharacterized protein</fullName>
    </submittedName>
</protein>
<feature type="transmembrane region" description="Helical" evidence="2">
    <location>
        <begin position="995"/>
        <end position="1017"/>
    </location>
</feature>
<feature type="transmembrane region" description="Helical" evidence="2">
    <location>
        <begin position="197"/>
        <end position="214"/>
    </location>
</feature>
<dbReference type="STRING" id="574566.I0YQC2"/>
<accession>I0YQC2</accession>
<dbReference type="Pfam" id="PF24874">
    <property type="entry name" value="Piezo_THU9_anchor"/>
    <property type="match status" value="1"/>
</dbReference>
<feature type="domain" description="Piezo non-specific cation channel cap" evidence="3">
    <location>
        <begin position="2477"/>
        <end position="2778"/>
    </location>
</feature>
<feature type="compositionally biased region" description="Basic and acidic residues" evidence="1">
    <location>
        <begin position="2108"/>
        <end position="2117"/>
    </location>
</feature>
<feature type="transmembrane region" description="Helical" evidence="2">
    <location>
        <begin position="20"/>
        <end position="36"/>
    </location>
</feature>
<keyword evidence="6" id="KW-1185">Reference proteome</keyword>